<dbReference type="STRING" id="1071380.I2H9H4"/>
<feature type="domain" description="RGS" evidence="2">
    <location>
        <begin position="442"/>
        <end position="697"/>
    </location>
</feature>
<dbReference type="FunCoup" id="I2H9H4">
    <property type="interactions" value="187"/>
</dbReference>
<dbReference type="OrthoDB" id="196547at2759"/>
<dbReference type="InterPro" id="IPR044926">
    <property type="entry name" value="RGS_subdomain_2"/>
</dbReference>
<dbReference type="GO" id="GO:0035556">
    <property type="term" value="P:intracellular signal transduction"/>
    <property type="evidence" value="ECO:0007669"/>
    <property type="project" value="InterPro"/>
</dbReference>
<keyword evidence="1" id="KW-0734">Signal transduction inhibitor</keyword>
<dbReference type="GO" id="GO:0071444">
    <property type="term" value="P:cellular response to pheromone"/>
    <property type="evidence" value="ECO:0007669"/>
    <property type="project" value="EnsemblFungi"/>
</dbReference>
<accession>I2H9H4</accession>
<dbReference type="InterPro" id="IPR036390">
    <property type="entry name" value="WH_DNA-bd_sf"/>
</dbReference>
<dbReference type="Gene3D" id="1.10.167.10">
    <property type="entry name" value="Regulator of G-protein Signalling 4, domain 2"/>
    <property type="match status" value="1"/>
</dbReference>
<dbReference type="SMART" id="SM00049">
    <property type="entry name" value="DEP"/>
    <property type="match status" value="2"/>
</dbReference>
<protein>
    <recommendedName>
        <fullName evidence="6">RGS domain-containing protein</fullName>
    </recommendedName>
</protein>
<dbReference type="eggNOG" id="KOG3589">
    <property type="taxonomic scope" value="Eukaryota"/>
</dbReference>
<dbReference type="InterPro" id="IPR016137">
    <property type="entry name" value="RGS"/>
</dbReference>
<dbReference type="InterPro" id="IPR036305">
    <property type="entry name" value="RGS_sf"/>
</dbReference>
<evidence type="ECO:0000313" key="4">
    <source>
        <dbReference type="EMBL" id="CCH63026.1"/>
    </source>
</evidence>
<dbReference type="InParanoid" id="I2H9H4"/>
<dbReference type="OMA" id="DPGMRYL"/>
<dbReference type="KEGG" id="tbl:TBLA_0J00260"/>
<dbReference type="PANTHER" id="PTHR10845:SF192">
    <property type="entry name" value="DOUBLE HIT, ISOFORM B"/>
    <property type="match status" value="1"/>
</dbReference>
<evidence type="ECO:0000313" key="5">
    <source>
        <dbReference type="Proteomes" id="UP000002866"/>
    </source>
</evidence>
<dbReference type="RefSeq" id="XP_004182545.1">
    <property type="nucleotide sequence ID" value="XM_004182497.1"/>
</dbReference>
<dbReference type="Gene3D" id="1.10.10.10">
    <property type="entry name" value="Winged helix-like DNA-binding domain superfamily/Winged helix DNA-binding domain"/>
    <property type="match status" value="1"/>
</dbReference>
<dbReference type="GO" id="GO:0005886">
    <property type="term" value="C:plasma membrane"/>
    <property type="evidence" value="ECO:0007669"/>
    <property type="project" value="EnsemblFungi"/>
</dbReference>
<dbReference type="GO" id="GO:0009968">
    <property type="term" value="P:negative regulation of signal transduction"/>
    <property type="evidence" value="ECO:0007669"/>
    <property type="project" value="UniProtKB-KW"/>
</dbReference>
<dbReference type="SMART" id="SM00315">
    <property type="entry name" value="RGS"/>
    <property type="match status" value="1"/>
</dbReference>
<dbReference type="PANTHER" id="PTHR10845">
    <property type="entry name" value="REGULATOR OF G PROTEIN SIGNALING"/>
    <property type="match status" value="1"/>
</dbReference>
<dbReference type="CDD" id="cd04450">
    <property type="entry name" value="DEP_RGS7-like"/>
    <property type="match status" value="1"/>
</dbReference>
<dbReference type="AlphaFoldDB" id="I2H9H4"/>
<dbReference type="SUPFAM" id="SSF46785">
    <property type="entry name" value="Winged helix' DNA-binding domain"/>
    <property type="match status" value="1"/>
</dbReference>
<keyword evidence="5" id="KW-1185">Reference proteome</keyword>
<evidence type="ECO:0000259" key="3">
    <source>
        <dbReference type="PROSITE" id="PS50186"/>
    </source>
</evidence>
<dbReference type="InterPro" id="IPR036388">
    <property type="entry name" value="WH-like_DNA-bd_sf"/>
</dbReference>
<sequence>MNTKASNGTLHELSSKSFNRSSNGLIFAEDIKTVYSLLLICLDLKDTTQESKKLFGGFSKTYPYSFSLAQAFEKMNKLELKVDMNTTCISVSYSIKPELAHYLLKIFMSAKLLHTPADRTRSEPKDKVLLQPTAKGVCILQKYVRDVGLKKIPSILKSEFNSTKLFIFERNSVSDAIVHSEYLINILFARIMGPEPHIWSPNVVNEKLPTLAELLEYTNDKFTFENIVFKGDSHFEDSLMPLELEKSWIEEIPDSLLNNESRISPFAHRFFTNPDSDAHIQYYISYNGVRICHLKVFEYDTKSTTVEYSFTSKALWQWLMDCTDIIYPKEAASIVTMFLEQCLIVPIRNNINEQKRFTISRSQYCTFSRKGLELIQWKNKVNIKNISENTILSQSEVNYSRTNSSDSSSCSSVKLSDDNTSFNLLMDKTAVPNKEKFDKNPSLKSILKDPGMRYLFRRHLTNEFCVENLDAYIEIRKFLKQMALLKKIIDSKNNKLKRKVGRGGQSGNNIITTIESALGKQANQCLEMGYHLYSLFIMIGAPYQINIGHTLRESITCILLHPKSPLSATLSNDMSNLYIFKSIDADLKKTINSVDITEPPKEKTILSPNKFNKQFCPKRDVRPKPLNLSDEDNTIDLASSTNRSIHIKTENNNLSNTLMILKRLYPLLDSVGKYTYHLMKIDSLQKFIDSDIYKEASNLRNDYTCIH</sequence>
<dbReference type="Pfam" id="PF00610">
    <property type="entry name" value="DEP"/>
    <property type="match status" value="1"/>
</dbReference>
<proteinExistence type="predicted"/>
<evidence type="ECO:0000256" key="1">
    <source>
        <dbReference type="ARBA" id="ARBA00022700"/>
    </source>
</evidence>
<dbReference type="GeneID" id="14498239"/>
<dbReference type="PROSITE" id="PS50132">
    <property type="entry name" value="RGS"/>
    <property type="match status" value="1"/>
</dbReference>
<evidence type="ECO:0000259" key="2">
    <source>
        <dbReference type="PROSITE" id="PS50132"/>
    </source>
</evidence>
<dbReference type="EMBL" id="HE806325">
    <property type="protein sequence ID" value="CCH63026.1"/>
    <property type="molecule type" value="Genomic_DNA"/>
</dbReference>
<dbReference type="Pfam" id="PF00615">
    <property type="entry name" value="RGS"/>
    <property type="match status" value="1"/>
</dbReference>
<organism evidence="4 5">
    <name type="scientific">Henningerozyma blattae (strain ATCC 34711 / CBS 6284 / DSM 70876 / NBRC 10599 / NRRL Y-10934 / UCD 77-7)</name>
    <name type="common">Yeast</name>
    <name type="synonym">Tetrapisispora blattae</name>
    <dbReference type="NCBI Taxonomy" id="1071380"/>
    <lineage>
        <taxon>Eukaryota</taxon>
        <taxon>Fungi</taxon>
        <taxon>Dikarya</taxon>
        <taxon>Ascomycota</taxon>
        <taxon>Saccharomycotina</taxon>
        <taxon>Saccharomycetes</taxon>
        <taxon>Saccharomycetales</taxon>
        <taxon>Saccharomycetaceae</taxon>
        <taxon>Henningerozyma</taxon>
    </lineage>
</organism>
<dbReference type="GO" id="GO:0005096">
    <property type="term" value="F:GTPase activator activity"/>
    <property type="evidence" value="ECO:0007669"/>
    <property type="project" value="EnsemblFungi"/>
</dbReference>
<reference evidence="4 5" key="1">
    <citation type="journal article" date="2011" name="Proc. Natl. Acad. Sci. U.S.A.">
        <title>Evolutionary erosion of yeast sex chromosomes by mating-type switching accidents.</title>
        <authorList>
            <person name="Gordon J.L."/>
            <person name="Armisen D."/>
            <person name="Proux-Wera E."/>
            <person name="Oheigeartaigh S.S."/>
            <person name="Byrne K.P."/>
            <person name="Wolfe K.H."/>
        </authorList>
    </citation>
    <scope>NUCLEOTIDE SEQUENCE [LARGE SCALE GENOMIC DNA]</scope>
    <source>
        <strain evidence="5">ATCC 34711 / CBS 6284 / DSM 70876 / NBRC 10599 / NRRL Y-10934 / UCD 77-7</strain>
    </source>
</reference>
<dbReference type="HOGENOM" id="CLU_024143_0_0_1"/>
<gene>
    <name evidence="4" type="primary">TBLA0J00260</name>
    <name evidence="4" type="ORF">TBLA_0J00260</name>
</gene>
<dbReference type="GO" id="GO:0000747">
    <property type="term" value="P:conjugation with cellular fusion"/>
    <property type="evidence" value="ECO:0007669"/>
    <property type="project" value="EnsemblFungi"/>
</dbReference>
<feature type="domain" description="DEP" evidence="3">
    <location>
        <begin position="305"/>
        <end position="369"/>
    </location>
</feature>
<evidence type="ECO:0008006" key="6">
    <source>
        <dbReference type="Google" id="ProtNLM"/>
    </source>
</evidence>
<dbReference type="Proteomes" id="UP000002866">
    <property type="component" value="Chromosome 10"/>
</dbReference>
<dbReference type="PROSITE" id="PS50186">
    <property type="entry name" value="DEP"/>
    <property type="match status" value="1"/>
</dbReference>
<dbReference type="SUPFAM" id="SSF48097">
    <property type="entry name" value="Regulator of G-protein signaling, RGS"/>
    <property type="match status" value="1"/>
</dbReference>
<dbReference type="InterPro" id="IPR000591">
    <property type="entry name" value="DEP_dom"/>
</dbReference>
<dbReference type="Pfam" id="PF25889">
    <property type="entry name" value="WHD_Fungal_DR"/>
    <property type="match status" value="1"/>
</dbReference>
<name>I2H9H4_HENB6</name>
<dbReference type="InterPro" id="IPR058855">
    <property type="entry name" value="RGS1/SST2-like_Fungal-DR"/>
</dbReference>